<organism evidence="1 2">
    <name type="scientific">Geodia barretti</name>
    <name type="common">Barrett's horny sponge</name>
    <dbReference type="NCBI Taxonomy" id="519541"/>
    <lineage>
        <taxon>Eukaryota</taxon>
        <taxon>Metazoa</taxon>
        <taxon>Porifera</taxon>
        <taxon>Demospongiae</taxon>
        <taxon>Heteroscleromorpha</taxon>
        <taxon>Tetractinellida</taxon>
        <taxon>Astrophorina</taxon>
        <taxon>Geodiidae</taxon>
        <taxon>Geodia</taxon>
    </lineage>
</organism>
<name>A0AA35RNW6_GEOBA</name>
<comment type="caution">
    <text evidence="1">The sequence shown here is derived from an EMBL/GenBank/DDBJ whole genome shotgun (WGS) entry which is preliminary data.</text>
</comment>
<dbReference type="Proteomes" id="UP001174909">
    <property type="component" value="Unassembled WGS sequence"/>
</dbReference>
<protein>
    <submittedName>
        <fullName evidence="1">Uncharacterized protein</fullName>
    </submittedName>
</protein>
<gene>
    <name evidence="1" type="ORF">GBAR_LOCUS8901</name>
</gene>
<reference evidence="1" key="1">
    <citation type="submission" date="2023-03" db="EMBL/GenBank/DDBJ databases">
        <authorList>
            <person name="Steffen K."/>
            <person name="Cardenas P."/>
        </authorList>
    </citation>
    <scope>NUCLEOTIDE SEQUENCE</scope>
</reference>
<keyword evidence="2" id="KW-1185">Reference proteome</keyword>
<proteinExistence type="predicted"/>
<dbReference type="AlphaFoldDB" id="A0AA35RNW6"/>
<sequence length="137" mass="15894">MTWKSRRYHNHQTSCNLSPFSKKKILWPINSKSTSNRTMPINSMDMDMGAGTGIDTATTSKKKYYGRPTARGKYYGRPTASQPATRQCQSTVWISLWRSWWIPQGWLWWWIPPLRLVSTLSSLKMAKHCDGHKIFVA</sequence>
<dbReference type="EMBL" id="CASHTH010001346">
    <property type="protein sequence ID" value="CAI8014178.1"/>
    <property type="molecule type" value="Genomic_DNA"/>
</dbReference>
<evidence type="ECO:0000313" key="1">
    <source>
        <dbReference type="EMBL" id="CAI8014178.1"/>
    </source>
</evidence>
<accession>A0AA35RNW6</accession>
<evidence type="ECO:0000313" key="2">
    <source>
        <dbReference type="Proteomes" id="UP001174909"/>
    </source>
</evidence>